<dbReference type="PANTHER" id="PTHR44591:SF3">
    <property type="entry name" value="RESPONSE REGULATORY DOMAIN-CONTAINING PROTEIN"/>
    <property type="match status" value="1"/>
</dbReference>
<reference evidence="4 5" key="1">
    <citation type="submission" date="2021-12" db="EMBL/GenBank/DDBJ databases">
        <title>Discovery of the Pendulisporaceae a myxobacterial family with distinct sporulation behavior and unique specialized metabolism.</title>
        <authorList>
            <person name="Garcia R."/>
            <person name="Popoff A."/>
            <person name="Bader C.D."/>
            <person name="Loehr J."/>
            <person name="Walesch S."/>
            <person name="Walt C."/>
            <person name="Boldt J."/>
            <person name="Bunk B."/>
            <person name="Haeckl F.J.F.P.J."/>
            <person name="Gunesch A.P."/>
            <person name="Birkelbach J."/>
            <person name="Nuebel U."/>
            <person name="Pietschmann T."/>
            <person name="Bach T."/>
            <person name="Mueller R."/>
        </authorList>
    </citation>
    <scope>NUCLEOTIDE SEQUENCE [LARGE SCALE GENOMIC DNA]</scope>
    <source>
        <strain evidence="4 5">MSr11954</strain>
    </source>
</reference>
<dbReference type="RefSeq" id="WP_394829739.1">
    <property type="nucleotide sequence ID" value="NZ_CP089984.1"/>
</dbReference>
<dbReference type="SMART" id="SM00448">
    <property type="entry name" value="REC"/>
    <property type="match status" value="1"/>
</dbReference>
<dbReference type="SUPFAM" id="SSF52172">
    <property type="entry name" value="CheY-like"/>
    <property type="match status" value="1"/>
</dbReference>
<sequence length="141" mass="15686">MSHPSSRPPFAGDLPALDVGRGRLVLHVDDDRDQQQLYTTYLRRAGFRVAQANTGIQGVERAIELHPHLIVMDLLMPFTDGFEATRRLKRLRETHDIPILVITAHANQAPVRLAEEAGANALLVKPVLREELLGKIQAMLG</sequence>
<dbReference type="Gene3D" id="3.40.50.2300">
    <property type="match status" value="1"/>
</dbReference>
<evidence type="ECO:0000313" key="4">
    <source>
        <dbReference type="EMBL" id="WXB20134.1"/>
    </source>
</evidence>
<dbReference type="CDD" id="cd17546">
    <property type="entry name" value="REC_hyHK_CKI1_RcsC-like"/>
    <property type="match status" value="1"/>
</dbReference>
<keyword evidence="5" id="KW-1185">Reference proteome</keyword>
<evidence type="ECO:0000313" key="5">
    <source>
        <dbReference type="Proteomes" id="UP001370348"/>
    </source>
</evidence>
<keyword evidence="1 2" id="KW-0597">Phosphoprotein</keyword>
<dbReference type="PROSITE" id="PS50110">
    <property type="entry name" value="RESPONSE_REGULATORY"/>
    <property type="match status" value="1"/>
</dbReference>
<proteinExistence type="predicted"/>
<dbReference type="InterPro" id="IPR011006">
    <property type="entry name" value="CheY-like_superfamily"/>
</dbReference>
<organism evidence="4 5">
    <name type="scientific">Pendulispora albinea</name>
    <dbReference type="NCBI Taxonomy" id="2741071"/>
    <lineage>
        <taxon>Bacteria</taxon>
        <taxon>Pseudomonadati</taxon>
        <taxon>Myxococcota</taxon>
        <taxon>Myxococcia</taxon>
        <taxon>Myxococcales</taxon>
        <taxon>Sorangiineae</taxon>
        <taxon>Pendulisporaceae</taxon>
        <taxon>Pendulispora</taxon>
    </lineage>
</organism>
<accession>A0ABZ2MC95</accession>
<dbReference type="Proteomes" id="UP001370348">
    <property type="component" value="Chromosome"/>
</dbReference>
<dbReference type="EMBL" id="CP089984">
    <property type="protein sequence ID" value="WXB20134.1"/>
    <property type="molecule type" value="Genomic_DNA"/>
</dbReference>
<feature type="modified residue" description="4-aspartylphosphate" evidence="2">
    <location>
        <position position="73"/>
    </location>
</feature>
<dbReference type="Pfam" id="PF00072">
    <property type="entry name" value="Response_reg"/>
    <property type="match status" value="1"/>
</dbReference>
<protein>
    <submittedName>
        <fullName evidence="4">Response regulator</fullName>
    </submittedName>
</protein>
<evidence type="ECO:0000259" key="3">
    <source>
        <dbReference type="PROSITE" id="PS50110"/>
    </source>
</evidence>
<dbReference type="InterPro" id="IPR001789">
    <property type="entry name" value="Sig_transdc_resp-reg_receiver"/>
</dbReference>
<feature type="domain" description="Response regulatory" evidence="3">
    <location>
        <begin position="24"/>
        <end position="140"/>
    </location>
</feature>
<evidence type="ECO:0000256" key="1">
    <source>
        <dbReference type="ARBA" id="ARBA00022553"/>
    </source>
</evidence>
<evidence type="ECO:0000256" key="2">
    <source>
        <dbReference type="PROSITE-ProRule" id="PRU00169"/>
    </source>
</evidence>
<dbReference type="PANTHER" id="PTHR44591">
    <property type="entry name" value="STRESS RESPONSE REGULATOR PROTEIN 1"/>
    <property type="match status" value="1"/>
</dbReference>
<name>A0ABZ2MC95_9BACT</name>
<gene>
    <name evidence="4" type="ORF">LZC94_23310</name>
</gene>
<dbReference type="InterPro" id="IPR050595">
    <property type="entry name" value="Bact_response_regulator"/>
</dbReference>